<comment type="similarity">
    <text evidence="5">Belongs to the SAT4 family.</text>
</comment>
<feature type="transmembrane region" description="Helical" evidence="7">
    <location>
        <begin position="213"/>
        <end position="238"/>
    </location>
</feature>
<feature type="transmembrane region" description="Helical" evidence="7">
    <location>
        <begin position="20"/>
        <end position="36"/>
    </location>
</feature>
<evidence type="ECO:0000313" key="9">
    <source>
        <dbReference type="EMBL" id="KAK6526611.1"/>
    </source>
</evidence>
<feature type="region of interest" description="Disordered" evidence="6">
    <location>
        <begin position="290"/>
        <end position="322"/>
    </location>
</feature>
<feature type="domain" description="Rhodopsin" evidence="8">
    <location>
        <begin position="32"/>
        <end position="260"/>
    </location>
</feature>
<dbReference type="Proteomes" id="UP001365542">
    <property type="component" value="Unassembled WGS sequence"/>
</dbReference>
<name>A0AAV9WUU1_9PEZI</name>
<reference evidence="9 10" key="1">
    <citation type="submission" date="2019-10" db="EMBL/GenBank/DDBJ databases">
        <authorList>
            <person name="Palmer J.M."/>
        </authorList>
    </citation>
    <scope>NUCLEOTIDE SEQUENCE [LARGE SCALE GENOMIC DNA]</scope>
    <source>
        <strain evidence="9 10">TWF694</strain>
    </source>
</reference>
<dbReference type="EMBL" id="JAVHJO010000016">
    <property type="protein sequence ID" value="KAK6526611.1"/>
    <property type="molecule type" value="Genomic_DNA"/>
</dbReference>
<protein>
    <recommendedName>
        <fullName evidence="8">Rhodopsin domain-containing protein</fullName>
    </recommendedName>
</protein>
<dbReference type="GO" id="GO:0016020">
    <property type="term" value="C:membrane"/>
    <property type="evidence" value="ECO:0007669"/>
    <property type="project" value="UniProtKB-SubCell"/>
</dbReference>
<evidence type="ECO:0000256" key="2">
    <source>
        <dbReference type="ARBA" id="ARBA00022692"/>
    </source>
</evidence>
<gene>
    <name evidence="9" type="ORF">TWF694_005193</name>
</gene>
<organism evidence="9 10">
    <name type="scientific">Orbilia ellipsospora</name>
    <dbReference type="NCBI Taxonomy" id="2528407"/>
    <lineage>
        <taxon>Eukaryota</taxon>
        <taxon>Fungi</taxon>
        <taxon>Dikarya</taxon>
        <taxon>Ascomycota</taxon>
        <taxon>Pezizomycotina</taxon>
        <taxon>Orbiliomycetes</taxon>
        <taxon>Orbiliales</taxon>
        <taxon>Orbiliaceae</taxon>
        <taxon>Orbilia</taxon>
    </lineage>
</organism>
<feature type="transmembrane region" description="Helical" evidence="7">
    <location>
        <begin position="244"/>
        <end position="268"/>
    </location>
</feature>
<evidence type="ECO:0000313" key="10">
    <source>
        <dbReference type="Proteomes" id="UP001365542"/>
    </source>
</evidence>
<feature type="compositionally biased region" description="Polar residues" evidence="6">
    <location>
        <begin position="304"/>
        <end position="313"/>
    </location>
</feature>
<dbReference type="PANTHER" id="PTHR33048:SF47">
    <property type="entry name" value="INTEGRAL MEMBRANE PROTEIN-RELATED"/>
    <property type="match status" value="1"/>
</dbReference>
<feature type="transmembrane region" description="Helical" evidence="7">
    <location>
        <begin position="103"/>
        <end position="121"/>
    </location>
</feature>
<evidence type="ECO:0000259" key="8">
    <source>
        <dbReference type="Pfam" id="PF20684"/>
    </source>
</evidence>
<dbReference type="InterPro" id="IPR052337">
    <property type="entry name" value="SAT4-like"/>
</dbReference>
<sequence>MQNQSFARFHVQNPTQAFEWSMIAATLCLVLLRLYLRFRRSCLTFFEDGFVLLAWLCFLSQVLMDTQLYRLGFFNEQLDTLAVDIHGEVVSTTALKIFYVQNATYHFSMYAVKSAMLSFYTHFIPKRMHKTRIFLWITAALVAGGFVVSTLLNLFLCLPLSRNWDPNDTCSFNWTSGARSIVSYVFHLLTDLAIYILPISAIRVLPLPTSQRIGVGATFVLGSFCIFLAIAVIVVGYVSSSTTARSIVATLEQTLCLCVVCVLAFKGLNPTCSFTRRKHALQMHWHREQRWRNRGERDSDSESDGGTTTCSTEDVTRPPSDATVFGHDDFQYTQYNTNSLKRQVESMMAYEDKVITSPTRTAHHHYHPHHNSPPRVTCTPIPSYNRQSHDTEYQMSNPSSPGYTMSIASIVDFYDLERQLQLDDERRQATNCSPVLERRSSELQYASSIPAASLSDSKLATTL</sequence>
<evidence type="ECO:0000256" key="3">
    <source>
        <dbReference type="ARBA" id="ARBA00022989"/>
    </source>
</evidence>
<dbReference type="Pfam" id="PF20684">
    <property type="entry name" value="Fung_rhodopsin"/>
    <property type="match status" value="1"/>
</dbReference>
<evidence type="ECO:0000256" key="4">
    <source>
        <dbReference type="ARBA" id="ARBA00023136"/>
    </source>
</evidence>
<evidence type="ECO:0000256" key="7">
    <source>
        <dbReference type="SAM" id="Phobius"/>
    </source>
</evidence>
<dbReference type="InterPro" id="IPR049326">
    <property type="entry name" value="Rhodopsin_dom_fungi"/>
</dbReference>
<proteinExistence type="inferred from homology"/>
<evidence type="ECO:0000256" key="1">
    <source>
        <dbReference type="ARBA" id="ARBA00004141"/>
    </source>
</evidence>
<comment type="caution">
    <text evidence="9">The sequence shown here is derived from an EMBL/GenBank/DDBJ whole genome shotgun (WGS) entry which is preliminary data.</text>
</comment>
<feature type="compositionally biased region" description="Basic and acidic residues" evidence="6">
    <location>
        <begin position="290"/>
        <end position="300"/>
    </location>
</feature>
<feature type="transmembrane region" description="Helical" evidence="7">
    <location>
        <begin position="43"/>
        <end position="64"/>
    </location>
</feature>
<keyword evidence="2 7" id="KW-0812">Transmembrane</keyword>
<feature type="transmembrane region" description="Helical" evidence="7">
    <location>
        <begin position="181"/>
        <end position="201"/>
    </location>
</feature>
<feature type="transmembrane region" description="Helical" evidence="7">
    <location>
        <begin position="133"/>
        <end position="161"/>
    </location>
</feature>
<evidence type="ECO:0000256" key="5">
    <source>
        <dbReference type="ARBA" id="ARBA00038359"/>
    </source>
</evidence>
<keyword evidence="4 7" id="KW-0472">Membrane</keyword>
<keyword evidence="10" id="KW-1185">Reference proteome</keyword>
<evidence type="ECO:0000256" key="6">
    <source>
        <dbReference type="SAM" id="MobiDB-lite"/>
    </source>
</evidence>
<keyword evidence="3 7" id="KW-1133">Transmembrane helix</keyword>
<dbReference type="PANTHER" id="PTHR33048">
    <property type="entry name" value="PTH11-LIKE INTEGRAL MEMBRANE PROTEIN (AFU_ORTHOLOGUE AFUA_5G11245)"/>
    <property type="match status" value="1"/>
</dbReference>
<dbReference type="AlphaFoldDB" id="A0AAV9WUU1"/>
<accession>A0AAV9WUU1</accession>
<comment type="subcellular location">
    <subcellularLocation>
        <location evidence="1">Membrane</location>
        <topology evidence="1">Multi-pass membrane protein</topology>
    </subcellularLocation>
</comment>